<evidence type="ECO:0000256" key="4">
    <source>
        <dbReference type="ARBA" id="ARBA00022801"/>
    </source>
</evidence>
<evidence type="ECO:0000256" key="5">
    <source>
        <dbReference type="ARBA" id="ARBA00023001"/>
    </source>
</evidence>
<protein>
    <recommendedName>
        <fullName evidence="3">cellulase</fullName>
        <ecNumber evidence="3">3.2.1.4</ecNumber>
    </recommendedName>
</protein>
<evidence type="ECO:0000256" key="3">
    <source>
        <dbReference type="ARBA" id="ARBA00012601"/>
    </source>
</evidence>
<accession>A0AAN9XRF0</accession>
<reference evidence="10 11" key="1">
    <citation type="submission" date="2024-01" db="EMBL/GenBank/DDBJ databases">
        <title>The genomes of 5 underutilized Papilionoideae crops provide insights into root nodulation and disease resistanc.</title>
        <authorList>
            <person name="Jiang F."/>
        </authorList>
    </citation>
    <scope>NUCLEOTIDE SEQUENCE [LARGE SCALE GENOMIC DNA]</scope>
    <source>
        <strain evidence="10">DUOXIRENSHENG_FW03</strain>
        <tissue evidence="10">Leaves</tissue>
    </source>
</reference>
<keyword evidence="7" id="KW-0326">Glycosidase</keyword>
<dbReference type="InterPro" id="IPR008928">
    <property type="entry name" value="6-hairpin_glycosidase_sf"/>
</dbReference>
<evidence type="ECO:0000256" key="7">
    <source>
        <dbReference type="ARBA" id="ARBA00023295"/>
    </source>
</evidence>
<evidence type="ECO:0000256" key="2">
    <source>
        <dbReference type="ARBA" id="ARBA00007072"/>
    </source>
</evidence>
<dbReference type="GO" id="GO:0030245">
    <property type="term" value="P:cellulose catabolic process"/>
    <property type="evidence" value="ECO:0007669"/>
    <property type="project" value="UniProtKB-KW"/>
</dbReference>
<dbReference type="AlphaFoldDB" id="A0AAN9XRF0"/>
<evidence type="ECO:0000313" key="11">
    <source>
        <dbReference type="Proteomes" id="UP001386955"/>
    </source>
</evidence>
<dbReference type="Pfam" id="PF00759">
    <property type="entry name" value="Glyco_hydro_9"/>
    <property type="match status" value="1"/>
</dbReference>
<dbReference type="GO" id="GO:0008810">
    <property type="term" value="F:cellulase activity"/>
    <property type="evidence" value="ECO:0007669"/>
    <property type="project" value="UniProtKB-EC"/>
</dbReference>
<gene>
    <name evidence="10" type="ORF">VNO78_06449</name>
</gene>
<comment type="similarity">
    <text evidence="2">Belongs to the glycosyl hydrolase 9 (cellulase E) family.</text>
</comment>
<comment type="caution">
    <text evidence="10">The sequence shown here is derived from an EMBL/GenBank/DDBJ whole genome shotgun (WGS) entry which is preliminary data.</text>
</comment>
<evidence type="ECO:0000256" key="1">
    <source>
        <dbReference type="ARBA" id="ARBA00000966"/>
    </source>
</evidence>
<comment type="catalytic activity">
    <reaction evidence="1">
        <text>Endohydrolysis of (1-&gt;4)-beta-D-glucosidic linkages in cellulose, lichenin and cereal beta-D-glucans.</text>
        <dbReference type="EC" id="3.2.1.4"/>
    </reaction>
</comment>
<dbReference type="SUPFAM" id="SSF48208">
    <property type="entry name" value="Six-hairpin glycosidases"/>
    <property type="match status" value="1"/>
</dbReference>
<keyword evidence="5" id="KW-0136">Cellulose degradation</keyword>
<dbReference type="EC" id="3.2.1.4" evidence="3"/>
<keyword evidence="8" id="KW-0624">Polysaccharide degradation</keyword>
<evidence type="ECO:0000256" key="8">
    <source>
        <dbReference type="ARBA" id="ARBA00023326"/>
    </source>
</evidence>
<evidence type="ECO:0000313" key="10">
    <source>
        <dbReference type="EMBL" id="KAK7405250.1"/>
    </source>
</evidence>
<dbReference type="Gene3D" id="1.50.10.10">
    <property type="match status" value="2"/>
</dbReference>
<evidence type="ECO:0000259" key="9">
    <source>
        <dbReference type="Pfam" id="PF00759"/>
    </source>
</evidence>
<keyword evidence="6" id="KW-0119">Carbohydrate metabolism</keyword>
<dbReference type="PANTHER" id="PTHR22298">
    <property type="entry name" value="ENDO-1,4-BETA-GLUCANASE"/>
    <property type="match status" value="1"/>
</dbReference>
<organism evidence="10 11">
    <name type="scientific">Psophocarpus tetragonolobus</name>
    <name type="common">Winged bean</name>
    <name type="synonym">Dolichos tetragonolobus</name>
    <dbReference type="NCBI Taxonomy" id="3891"/>
    <lineage>
        <taxon>Eukaryota</taxon>
        <taxon>Viridiplantae</taxon>
        <taxon>Streptophyta</taxon>
        <taxon>Embryophyta</taxon>
        <taxon>Tracheophyta</taxon>
        <taxon>Spermatophyta</taxon>
        <taxon>Magnoliopsida</taxon>
        <taxon>eudicotyledons</taxon>
        <taxon>Gunneridae</taxon>
        <taxon>Pentapetalae</taxon>
        <taxon>rosids</taxon>
        <taxon>fabids</taxon>
        <taxon>Fabales</taxon>
        <taxon>Fabaceae</taxon>
        <taxon>Papilionoideae</taxon>
        <taxon>50 kb inversion clade</taxon>
        <taxon>NPAAA clade</taxon>
        <taxon>indigoferoid/millettioid clade</taxon>
        <taxon>Phaseoleae</taxon>
        <taxon>Psophocarpus</taxon>
    </lineage>
</organism>
<feature type="domain" description="Glycoside hydrolase family 9" evidence="9">
    <location>
        <begin position="1"/>
        <end position="55"/>
    </location>
</feature>
<keyword evidence="11" id="KW-1185">Reference proteome</keyword>
<proteinExistence type="inferred from homology"/>
<dbReference type="Proteomes" id="UP001386955">
    <property type="component" value="Unassembled WGS sequence"/>
</dbReference>
<keyword evidence="4" id="KW-0378">Hydrolase</keyword>
<dbReference type="EMBL" id="JAYMYS010000002">
    <property type="protein sequence ID" value="KAK7405250.1"/>
    <property type="molecule type" value="Genomic_DNA"/>
</dbReference>
<dbReference type="InterPro" id="IPR012341">
    <property type="entry name" value="6hp_glycosidase-like_sf"/>
</dbReference>
<sequence length="136" mass="15630">MLSWSTIEFQKQLLEQKELQNAVNAIRWGTNYLMKAHPKPNVLYREIGDPDSENSSGKYVPVAGTRMAAAWLQRATNKKEYHDYLDKQVTVAMLEQRLVGMTYQNDNFEDRRSDYQLAEPAIVTIEPLVGVLARLV</sequence>
<dbReference type="InterPro" id="IPR001701">
    <property type="entry name" value="Glyco_hydro_9"/>
</dbReference>
<evidence type="ECO:0000256" key="6">
    <source>
        <dbReference type="ARBA" id="ARBA00023277"/>
    </source>
</evidence>
<name>A0AAN9XRF0_PSOTE</name>